<dbReference type="Proteomes" id="UP000320055">
    <property type="component" value="Unassembled WGS sequence"/>
</dbReference>
<accession>A0A563W1B6</accession>
<organism evidence="1 2">
    <name type="scientific">Hyella patelloides LEGE 07179</name>
    <dbReference type="NCBI Taxonomy" id="945734"/>
    <lineage>
        <taxon>Bacteria</taxon>
        <taxon>Bacillati</taxon>
        <taxon>Cyanobacteriota</taxon>
        <taxon>Cyanophyceae</taxon>
        <taxon>Pleurocapsales</taxon>
        <taxon>Hyellaceae</taxon>
        <taxon>Hyella</taxon>
    </lineage>
</organism>
<gene>
    <name evidence="1" type="ORF">H1P_6190002</name>
</gene>
<reference evidence="1 2" key="1">
    <citation type="submission" date="2019-01" db="EMBL/GenBank/DDBJ databases">
        <authorList>
            <person name="Brito A."/>
        </authorList>
    </citation>
    <scope>NUCLEOTIDE SEQUENCE [LARGE SCALE GENOMIC DNA]</scope>
    <source>
        <strain evidence="1">1</strain>
    </source>
</reference>
<sequence length="56" mass="6506">MHHNVSYSIEHPLISFWELPLILPSAWSSATRLAYSGFRPLKPSIRVFIRSVRQIV</sequence>
<keyword evidence="2" id="KW-1185">Reference proteome</keyword>
<evidence type="ECO:0000313" key="2">
    <source>
        <dbReference type="Proteomes" id="UP000320055"/>
    </source>
</evidence>
<proteinExistence type="predicted"/>
<dbReference type="EMBL" id="CAACVJ010000578">
    <property type="protein sequence ID" value="VEP17492.1"/>
    <property type="molecule type" value="Genomic_DNA"/>
</dbReference>
<protein>
    <submittedName>
        <fullName evidence="1">Uncharacterized protein</fullName>
    </submittedName>
</protein>
<dbReference type="AlphaFoldDB" id="A0A563W1B6"/>
<evidence type="ECO:0000313" key="1">
    <source>
        <dbReference type="EMBL" id="VEP17492.1"/>
    </source>
</evidence>
<name>A0A563W1B6_9CYAN</name>